<dbReference type="EMBL" id="UGNW01000001">
    <property type="protein sequence ID" value="STX30940.1"/>
    <property type="molecule type" value="Genomic_DNA"/>
</dbReference>
<evidence type="ECO:0000256" key="3">
    <source>
        <dbReference type="ARBA" id="ARBA00022692"/>
    </source>
</evidence>
<dbReference type="PANTHER" id="PTHR19432:SF35">
    <property type="entry name" value="SOLUTE CARRIER FAMILY 45 MEMBER 3 ISOFORM X1"/>
    <property type="match status" value="1"/>
</dbReference>
<organism evidence="8 10">
    <name type="scientific">Legionella birminghamensis</name>
    <dbReference type="NCBI Taxonomy" id="28083"/>
    <lineage>
        <taxon>Bacteria</taxon>
        <taxon>Pseudomonadati</taxon>
        <taxon>Pseudomonadota</taxon>
        <taxon>Gammaproteobacteria</taxon>
        <taxon>Legionellales</taxon>
        <taxon>Legionellaceae</taxon>
        <taxon>Legionella</taxon>
    </lineage>
</organism>
<dbReference type="PANTHER" id="PTHR19432">
    <property type="entry name" value="SUGAR TRANSPORTER"/>
    <property type="match status" value="1"/>
</dbReference>
<dbReference type="AlphaFoldDB" id="A0A378I894"/>
<keyword evidence="4 6" id="KW-1133">Transmembrane helix</keyword>
<feature type="transmembrane region" description="Helical" evidence="6">
    <location>
        <begin position="177"/>
        <end position="195"/>
    </location>
</feature>
<keyword evidence="2" id="KW-0813">Transport</keyword>
<protein>
    <submittedName>
        <fullName evidence="7">Major Facilitator Superfamily protein</fullName>
    </submittedName>
    <submittedName>
        <fullName evidence="8">Sucrose/H+ symporter</fullName>
    </submittedName>
</protein>
<keyword evidence="5 6" id="KW-0472">Membrane</keyword>
<dbReference type="RefSeq" id="WP_058524916.1">
    <property type="nucleotide sequence ID" value="NZ_CAAAHV010000010.1"/>
</dbReference>
<keyword evidence="3 6" id="KW-0812">Transmembrane</keyword>
<evidence type="ECO:0000256" key="1">
    <source>
        <dbReference type="ARBA" id="ARBA00004141"/>
    </source>
</evidence>
<dbReference type="Proteomes" id="UP000054735">
    <property type="component" value="Unassembled WGS sequence"/>
</dbReference>
<feature type="transmembrane region" description="Helical" evidence="6">
    <location>
        <begin position="344"/>
        <end position="366"/>
    </location>
</feature>
<dbReference type="Pfam" id="PF07690">
    <property type="entry name" value="MFS_1"/>
    <property type="match status" value="1"/>
</dbReference>
<dbReference type="STRING" id="28083.Lbir_2947"/>
<comment type="subcellular location">
    <subcellularLocation>
        <location evidence="1">Membrane</location>
        <topology evidence="1">Multi-pass membrane protein</topology>
    </subcellularLocation>
</comment>
<evidence type="ECO:0000313" key="10">
    <source>
        <dbReference type="Proteomes" id="UP000255066"/>
    </source>
</evidence>
<evidence type="ECO:0000256" key="2">
    <source>
        <dbReference type="ARBA" id="ARBA00022448"/>
    </source>
</evidence>
<feature type="transmembrane region" description="Helical" evidence="6">
    <location>
        <begin position="45"/>
        <end position="65"/>
    </location>
</feature>
<dbReference type="Proteomes" id="UP000255066">
    <property type="component" value="Unassembled WGS sequence"/>
</dbReference>
<feature type="transmembrane region" description="Helical" evidence="6">
    <location>
        <begin position="292"/>
        <end position="312"/>
    </location>
</feature>
<proteinExistence type="predicted"/>
<evidence type="ECO:0000256" key="6">
    <source>
        <dbReference type="SAM" id="Phobius"/>
    </source>
</evidence>
<keyword evidence="9" id="KW-1185">Reference proteome</keyword>
<feature type="transmembrane region" description="Helical" evidence="6">
    <location>
        <begin position="378"/>
        <end position="403"/>
    </location>
</feature>
<name>A0A378I894_9GAMM</name>
<feature type="transmembrane region" description="Helical" evidence="6">
    <location>
        <begin position="319"/>
        <end position="338"/>
    </location>
</feature>
<feature type="transmembrane region" description="Helical" evidence="6">
    <location>
        <begin position="77"/>
        <end position="95"/>
    </location>
</feature>
<feature type="transmembrane region" description="Helical" evidence="6">
    <location>
        <begin position="409"/>
        <end position="432"/>
    </location>
</feature>
<dbReference type="EMBL" id="LNXT01000048">
    <property type="protein sequence ID" value="KTC68345.1"/>
    <property type="molecule type" value="Genomic_DNA"/>
</dbReference>
<dbReference type="GO" id="GO:0016020">
    <property type="term" value="C:membrane"/>
    <property type="evidence" value="ECO:0007669"/>
    <property type="project" value="UniProtKB-SubCell"/>
</dbReference>
<evidence type="ECO:0000313" key="8">
    <source>
        <dbReference type="EMBL" id="STX30940.1"/>
    </source>
</evidence>
<dbReference type="SUPFAM" id="SSF103473">
    <property type="entry name" value="MFS general substrate transporter"/>
    <property type="match status" value="1"/>
</dbReference>
<evidence type="ECO:0000256" key="4">
    <source>
        <dbReference type="ARBA" id="ARBA00022989"/>
    </source>
</evidence>
<dbReference type="Gene3D" id="1.20.1250.20">
    <property type="entry name" value="MFS general substrate transporter like domains"/>
    <property type="match status" value="2"/>
</dbReference>
<evidence type="ECO:0000256" key="5">
    <source>
        <dbReference type="ARBA" id="ARBA00023136"/>
    </source>
</evidence>
<accession>A0A378I894</accession>
<feature type="transmembrane region" description="Helical" evidence="6">
    <location>
        <begin position="138"/>
        <end position="157"/>
    </location>
</feature>
<dbReference type="InterPro" id="IPR036259">
    <property type="entry name" value="MFS_trans_sf"/>
</dbReference>
<evidence type="ECO:0000313" key="7">
    <source>
        <dbReference type="EMBL" id="KTC68345.1"/>
    </source>
</evidence>
<sequence>MLRMKRTFLYLALLSFSINFGFTFQLSNLSTLFKIAGANDFILPLLWLIPPLTGIFIQPLIGYISDKSVTKIGRRKPYILVWGLVGALSFCLLPLQSSLFYVVLFTFFIDCSLNGSAEGLRALTADSFQEDKTRMQAFSAEAFFAGLGGVLGAYLPIAAHRIIGKEFSDFSLPLNLGLSYIICGVISAIIILFVLRKVDEKPANLLRLDFALFCKLLSEFFLSIKSIRREITKADSLFLKLLIIHGISWMGVFIFWLYFSLAIAQENYHLPYVSGVNGYAQLMQAASLDTSFYFSLYQYVSLMFTLSVFVFSKYIRVEIVHGLALLGGGFGMALICFVTSPSSLIFSSICIGVMWGSLIALPYVVLSKFLPKEKIGTYLGIFNMSITFPQIICALILPPLYYYALKSHAAYALLLAGVLILLSSILWLRLFLFQRDKMASEEYSVC</sequence>
<dbReference type="OrthoDB" id="7584869at2"/>
<reference evidence="7 9" key="1">
    <citation type="submission" date="2015-11" db="EMBL/GenBank/DDBJ databases">
        <title>Genomic analysis of 38 Legionella species identifies large and diverse effector repertoires.</title>
        <authorList>
            <person name="Burstein D."/>
            <person name="Amaro F."/>
            <person name="Zusman T."/>
            <person name="Lifshitz Z."/>
            <person name="Cohen O."/>
            <person name="Gilbert J.A."/>
            <person name="Pupko T."/>
            <person name="Shuman H.A."/>
            <person name="Segal G."/>
        </authorList>
    </citation>
    <scope>NUCLEOTIDE SEQUENCE [LARGE SCALE GENOMIC DNA]</scope>
    <source>
        <strain evidence="7 9">CDC#1407-AL-14</strain>
    </source>
</reference>
<dbReference type="InterPro" id="IPR011701">
    <property type="entry name" value="MFS"/>
</dbReference>
<evidence type="ECO:0000313" key="9">
    <source>
        <dbReference type="Proteomes" id="UP000054735"/>
    </source>
</evidence>
<dbReference type="GO" id="GO:0008506">
    <property type="term" value="F:sucrose:proton symporter activity"/>
    <property type="evidence" value="ECO:0007669"/>
    <property type="project" value="TreeGrafter"/>
</dbReference>
<gene>
    <name evidence="7" type="ORF">Lbir_2947</name>
    <name evidence="8" type="ORF">NCTC12437_00707</name>
</gene>
<reference evidence="8 10" key="2">
    <citation type="submission" date="2018-06" db="EMBL/GenBank/DDBJ databases">
        <authorList>
            <consortium name="Pathogen Informatics"/>
            <person name="Doyle S."/>
        </authorList>
    </citation>
    <scope>NUCLEOTIDE SEQUENCE [LARGE SCALE GENOMIC DNA]</scope>
    <source>
        <strain evidence="8 10">NCTC12437</strain>
    </source>
</reference>
<feature type="transmembrane region" description="Helical" evidence="6">
    <location>
        <begin position="237"/>
        <end position="259"/>
    </location>
</feature>